<evidence type="ECO:0000256" key="5">
    <source>
        <dbReference type="PIRSR" id="PIRSR611284-1"/>
    </source>
</evidence>
<keyword evidence="7" id="KW-0275">Fatty acid biosynthesis</keyword>
<comment type="subunit">
    <text evidence="7">Homotetramer.</text>
</comment>
<evidence type="ECO:0000313" key="10">
    <source>
        <dbReference type="Proteomes" id="UP000199682"/>
    </source>
</evidence>
<dbReference type="UniPathway" id="UPA00094"/>
<dbReference type="EC" id="1.1.1.100" evidence="2 7"/>
<keyword evidence="7" id="KW-0443">Lipid metabolism</keyword>
<evidence type="ECO:0000256" key="3">
    <source>
        <dbReference type="ARBA" id="ARBA00023002"/>
    </source>
</evidence>
<gene>
    <name evidence="9" type="ORF">SAMN04488074_110266</name>
</gene>
<comment type="pathway">
    <text evidence="7">Lipid metabolism; fatty acid biosynthesis.</text>
</comment>
<dbReference type="GO" id="GO:0051287">
    <property type="term" value="F:NAD binding"/>
    <property type="evidence" value="ECO:0007669"/>
    <property type="project" value="UniProtKB-UniRule"/>
</dbReference>
<dbReference type="GO" id="GO:0004316">
    <property type="term" value="F:3-oxoacyl-[acyl-carrier-protein] reductase (NADPH) activity"/>
    <property type="evidence" value="ECO:0007669"/>
    <property type="project" value="UniProtKB-UniRule"/>
</dbReference>
<evidence type="ECO:0000256" key="7">
    <source>
        <dbReference type="RuleBase" id="RU366074"/>
    </source>
</evidence>
<sequence length="246" mass="25661">MTARRVALVTGGSRGIGRAVVTRLAEDGWDVAFCYRSNDSAAELVAKEAAGSGASVLARQVDVAEYAESKRFVRDTEAELGPIHAVVTCAGIVKDNPLVLMSEKDWNSVLRVNLDGVFNVCSAAIFAMVKRRAGTVVTMSSVAGVHGNGTQTNYSASKAGIIGFTKALAKESGPRGIRANVVAPGFVETDMTAGLPARATEGLAGRIPLGRFGRPEEVADLVSFLVSDRASYITGQVFGVDGGLVI</sequence>
<evidence type="ECO:0000313" key="9">
    <source>
        <dbReference type="EMBL" id="SDL37432.1"/>
    </source>
</evidence>
<organism evidence="9 10">
    <name type="scientific">Lentzea albidocapillata subsp. violacea</name>
    <dbReference type="NCBI Taxonomy" id="128104"/>
    <lineage>
        <taxon>Bacteria</taxon>
        <taxon>Bacillati</taxon>
        <taxon>Actinomycetota</taxon>
        <taxon>Actinomycetes</taxon>
        <taxon>Pseudonocardiales</taxon>
        <taxon>Pseudonocardiaceae</taxon>
        <taxon>Lentzea</taxon>
    </lineage>
</organism>
<evidence type="ECO:0000256" key="2">
    <source>
        <dbReference type="ARBA" id="ARBA00012948"/>
    </source>
</evidence>
<dbReference type="InterPro" id="IPR020904">
    <property type="entry name" value="Sc_DH/Rdtase_CS"/>
</dbReference>
<reference evidence="10" key="1">
    <citation type="submission" date="2016-10" db="EMBL/GenBank/DDBJ databases">
        <authorList>
            <person name="Varghese N."/>
            <person name="Submissions S."/>
        </authorList>
    </citation>
    <scope>NUCLEOTIDE SEQUENCE [LARGE SCALE GENOMIC DNA]</scope>
    <source>
        <strain evidence="10">DSM 44796</strain>
    </source>
</reference>
<dbReference type="InterPro" id="IPR011284">
    <property type="entry name" value="3oxo_ACP_reduc"/>
</dbReference>
<evidence type="ECO:0000256" key="1">
    <source>
        <dbReference type="ARBA" id="ARBA00006484"/>
    </source>
</evidence>
<evidence type="ECO:0000256" key="6">
    <source>
        <dbReference type="PIRSR" id="PIRSR611284-2"/>
    </source>
</evidence>
<dbReference type="Proteomes" id="UP000199682">
    <property type="component" value="Unassembled WGS sequence"/>
</dbReference>
<feature type="domain" description="Ketoreductase" evidence="8">
    <location>
        <begin position="5"/>
        <end position="221"/>
    </location>
</feature>
<dbReference type="PANTHER" id="PTHR42760:SF135">
    <property type="entry name" value="BLL7886 PROTEIN"/>
    <property type="match status" value="1"/>
</dbReference>
<keyword evidence="7" id="KW-0276">Fatty acid metabolism</keyword>
<comment type="function">
    <text evidence="7">Catalyzes the NADPH-dependent reduction of beta-ketoacyl-ACP substrates to beta-hydroxyacyl-ACP products, the first reductive step in the elongation cycle of fatty acid biosynthesis.</text>
</comment>
<dbReference type="InterPro" id="IPR036291">
    <property type="entry name" value="NAD(P)-bd_dom_sf"/>
</dbReference>
<dbReference type="InterPro" id="IPR002347">
    <property type="entry name" value="SDR_fam"/>
</dbReference>
<dbReference type="InterPro" id="IPR057326">
    <property type="entry name" value="KR_dom"/>
</dbReference>
<feature type="binding site" evidence="6">
    <location>
        <begin position="154"/>
        <end position="158"/>
    </location>
    <ligand>
        <name>NADP(+)</name>
        <dbReference type="ChEBI" id="CHEBI:58349"/>
    </ligand>
</feature>
<dbReference type="EMBL" id="FNET01000010">
    <property type="protein sequence ID" value="SDL37432.1"/>
    <property type="molecule type" value="Genomic_DNA"/>
</dbReference>
<dbReference type="FunFam" id="3.40.50.720:FF:000173">
    <property type="entry name" value="3-oxoacyl-[acyl-carrier protein] reductase"/>
    <property type="match status" value="1"/>
</dbReference>
<feature type="active site" description="Proton acceptor" evidence="5">
    <location>
        <position position="154"/>
    </location>
</feature>
<dbReference type="Pfam" id="PF13561">
    <property type="entry name" value="adh_short_C2"/>
    <property type="match status" value="1"/>
</dbReference>
<evidence type="ECO:0000256" key="4">
    <source>
        <dbReference type="ARBA" id="ARBA00048508"/>
    </source>
</evidence>
<accession>A0A1G9JJG8</accession>
<proteinExistence type="inferred from homology"/>
<dbReference type="PRINTS" id="PR00080">
    <property type="entry name" value="SDRFAMILY"/>
</dbReference>
<dbReference type="PRINTS" id="PR00081">
    <property type="entry name" value="GDHRDH"/>
</dbReference>
<dbReference type="Gene3D" id="3.40.50.720">
    <property type="entry name" value="NAD(P)-binding Rossmann-like Domain"/>
    <property type="match status" value="1"/>
</dbReference>
<dbReference type="GO" id="GO:0030497">
    <property type="term" value="P:fatty acid elongation"/>
    <property type="evidence" value="ECO:0007669"/>
    <property type="project" value="TreeGrafter"/>
</dbReference>
<dbReference type="SUPFAM" id="SSF51735">
    <property type="entry name" value="NAD(P)-binding Rossmann-fold domains"/>
    <property type="match status" value="1"/>
</dbReference>
<dbReference type="AlphaFoldDB" id="A0A1G9JJG8"/>
<name>A0A1G9JJG8_9PSEU</name>
<protein>
    <recommendedName>
        <fullName evidence="2 7">3-oxoacyl-[acyl-carrier-protein] reductase</fullName>
        <ecNumber evidence="2 7">1.1.1.100</ecNumber>
    </recommendedName>
</protein>
<comment type="similarity">
    <text evidence="1 7">Belongs to the short-chain dehydrogenases/reductases (SDR) family.</text>
</comment>
<feature type="binding site" evidence="6">
    <location>
        <begin position="11"/>
        <end position="14"/>
    </location>
    <ligand>
        <name>NADP(+)</name>
        <dbReference type="ChEBI" id="CHEBI:58349"/>
    </ligand>
</feature>
<dbReference type="PANTHER" id="PTHR42760">
    <property type="entry name" value="SHORT-CHAIN DEHYDROGENASES/REDUCTASES FAMILY MEMBER"/>
    <property type="match status" value="1"/>
</dbReference>
<dbReference type="SMART" id="SM00822">
    <property type="entry name" value="PKS_KR"/>
    <property type="match status" value="1"/>
</dbReference>
<comment type="catalytic activity">
    <reaction evidence="4 7">
        <text>a (3R)-hydroxyacyl-[ACP] + NADP(+) = a 3-oxoacyl-[ACP] + NADPH + H(+)</text>
        <dbReference type="Rhea" id="RHEA:17397"/>
        <dbReference type="Rhea" id="RHEA-COMP:9916"/>
        <dbReference type="Rhea" id="RHEA-COMP:9945"/>
        <dbReference type="ChEBI" id="CHEBI:15378"/>
        <dbReference type="ChEBI" id="CHEBI:57783"/>
        <dbReference type="ChEBI" id="CHEBI:58349"/>
        <dbReference type="ChEBI" id="CHEBI:78776"/>
        <dbReference type="ChEBI" id="CHEBI:78827"/>
        <dbReference type="EC" id="1.1.1.100"/>
    </reaction>
</comment>
<evidence type="ECO:0000259" key="8">
    <source>
        <dbReference type="SMART" id="SM00822"/>
    </source>
</evidence>
<keyword evidence="6 7" id="KW-0521">NADP</keyword>
<dbReference type="NCBIfam" id="TIGR01830">
    <property type="entry name" value="3oxo_ACP_reduc"/>
    <property type="match status" value="1"/>
</dbReference>
<dbReference type="NCBIfam" id="NF009466">
    <property type="entry name" value="PRK12826.1-2"/>
    <property type="match status" value="1"/>
</dbReference>
<keyword evidence="3 7" id="KW-0560">Oxidoreductase</keyword>
<dbReference type="RefSeq" id="WP_090008239.1">
    <property type="nucleotide sequence ID" value="NZ_FNET01000010.1"/>
</dbReference>
<dbReference type="PROSITE" id="PS00061">
    <property type="entry name" value="ADH_SHORT"/>
    <property type="match status" value="1"/>
</dbReference>
<keyword evidence="7" id="KW-0444">Lipid biosynthesis</keyword>